<keyword evidence="1" id="KW-0732">Signal</keyword>
<dbReference type="OrthoDB" id="165036at2759"/>
<organism evidence="2 3">
    <name type="scientific">Mortierella polycephala</name>
    <dbReference type="NCBI Taxonomy" id="41804"/>
    <lineage>
        <taxon>Eukaryota</taxon>
        <taxon>Fungi</taxon>
        <taxon>Fungi incertae sedis</taxon>
        <taxon>Mucoromycota</taxon>
        <taxon>Mortierellomycotina</taxon>
        <taxon>Mortierellomycetes</taxon>
        <taxon>Mortierellales</taxon>
        <taxon>Mortierellaceae</taxon>
        <taxon>Mortierella</taxon>
    </lineage>
</organism>
<name>A0A9P6U324_9FUNG</name>
<dbReference type="EMBL" id="JAAAJA010000275">
    <property type="protein sequence ID" value="KAG0257058.1"/>
    <property type="molecule type" value="Genomic_DNA"/>
</dbReference>
<proteinExistence type="predicted"/>
<evidence type="ECO:0008006" key="4">
    <source>
        <dbReference type="Google" id="ProtNLM"/>
    </source>
</evidence>
<dbReference type="AlphaFoldDB" id="A0A9P6U324"/>
<accession>A0A9P6U324</accession>
<dbReference type="Proteomes" id="UP000726737">
    <property type="component" value="Unassembled WGS sequence"/>
</dbReference>
<comment type="caution">
    <text evidence="2">The sequence shown here is derived from an EMBL/GenBank/DDBJ whole genome shotgun (WGS) entry which is preliminary data.</text>
</comment>
<keyword evidence="3" id="KW-1185">Reference proteome</keyword>
<evidence type="ECO:0000313" key="2">
    <source>
        <dbReference type="EMBL" id="KAG0257058.1"/>
    </source>
</evidence>
<evidence type="ECO:0000256" key="1">
    <source>
        <dbReference type="SAM" id="SignalP"/>
    </source>
</evidence>
<dbReference type="Gene3D" id="2.70.50.70">
    <property type="match status" value="1"/>
</dbReference>
<feature type="signal peptide" evidence="1">
    <location>
        <begin position="1"/>
        <end position="22"/>
    </location>
</feature>
<feature type="chain" id="PRO_5040466778" description="Chitin-binding type-4 domain-containing protein" evidence="1">
    <location>
        <begin position="23"/>
        <end position="256"/>
    </location>
</feature>
<dbReference type="PANTHER" id="PTHR35559:SF1">
    <property type="entry name" value="CHITIN-BINDING TYPE-4 DOMAIN-CONTAINING PROTEIN"/>
    <property type="match status" value="1"/>
</dbReference>
<evidence type="ECO:0000313" key="3">
    <source>
        <dbReference type="Proteomes" id="UP000726737"/>
    </source>
</evidence>
<reference evidence="2" key="1">
    <citation type="journal article" date="2020" name="Fungal Divers.">
        <title>Resolving the Mortierellaceae phylogeny through synthesis of multi-gene phylogenetics and phylogenomics.</title>
        <authorList>
            <person name="Vandepol N."/>
            <person name="Liber J."/>
            <person name="Desiro A."/>
            <person name="Na H."/>
            <person name="Kennedy M."/>
            <person name="Barry K."/>
            <person name="Grigoriev I.V."/>
            <person name="Miller A.N."/>
            <person name="O'Donnell K."/>
            <person name="Stajich J.E."/>
            <person name="Bonito G."/>
        </authorList>
    </citation>
    <scope>NUCLEOTIDE SEQUENCE</scope>
    <source>
        <strain evidence="2">KOD948</strain>
    </source>
</reference>
<gene>
    <name evidence="2" type="ORF">BG011_004198</name>
</gene>
<protein>
    <recommendedName>
        <fullName evidence="4">Chitin-binding type-4 domain-containing protein</fullName>
    </recommendedName>
</protein>
<sequence length="256" mass="28209">MLMRTTVIASAALALMATMAQAHSWADCVDWRFKDKSKPSYRASDGECFAWARQYPVKSGVAFAGLDSYSPARHYQQEPKDFTACSDRVHGREPGADETRQNPISKAYGGKWGAMAVAKAGDTQCVRWPAKNHAVKNEKEKFVFINMPKTLLTKDPNQSQFSKANIAKIPFKNCNDISGDTDRTPCGGCFKIPEELETGTYVVQWRWELNDNEFYTSCWDIAVTGASKPEVGDNSTTVAPAPLGGTTSVFAELAEN</sequence>
<dbReference type="PANTHER" id="PTHR35559">
    <property type="entry name" value="CHITIN-BINDING TYPE-4 DOMAIN-CONTAINING PROTEIN"/>
    <property type="match status" value="1"/>
</dbReference>